<evidence type="ECO:0000313" key="3">
    <source>
        <dbReference type="Proteomes" id="UP000320762"/>
    </source>
</evidence>
<protein>
    <submittedName>
        <fullName evidence="2">Uncharacterized protein</fullName>
    </submittedName>
</protein>
<dbReference type="Proteomes" id="UP000320762">
    <property type="component" value="Unassembled WGS sequence"/>
</dbReference>
<dbReference type="AlphaFoldDB" id="A0A550CLD2"/>
<organism evidence="2 3">
    <name type="scientific">Schizophyllum amplum</name>
    <dbReference type="NCBI Taxonomy" id="97359"/>
    <lineage>
        <taxon>Eukaryota</taxon>
        <taxon>Fungi</taxon>
        <taxon>Dikarya</taxon>
        <taxon>Basidiomycota</taxon>
        <taxon>Agaricomycotina</taxon>
        <taxon>Agaricomycetes</taxon>
        <taxon>Agaricomycetidae</taxon>
        <taxon>Agaricales</taxon>
        <taxon>Schizophyllaceae</taxon>
        <taxon>Schizophyllum</taxon>
    </lineage>
</organism>
<keyword evidence="3" id="KW-1185">Reference proteome</keyword>
<accession>A0A550CLD2</accession>
<name>A0A550CLD2_9AGAR</name>
<evidence type="ECO:0000256" key="1">
    <source>
        <dbReference type="SAM" id="MobiDB-lite"/>
    </source>
</evidence>
<proteinExistence type="predicted"/>
<evidence type="ECO:0000313" key="2">
    <source>
        <dbReference type="EMBL" id="TRM65606.1"/>
    </source>
</evidence>
<feature type="region of interest" description="Disordered" evidence="1">
    <location>
        <begin position="1"/>
        <end position="20"/>
    </location>
</feature>
<gene>
    <name evidence="2" type="ORF">BD626DRAFT_428912</name>
</gene>
<comment type="caution">
    <text evidence="2">The sequence shown here is derived from an EMBL/GenBank/DDBJ whole genome shotgun (WGS) entry which is preliminary data.</text>
</comment>
<feature type="non-terminal residue" evidence="2">
    <location>
        <position position="238"/>
    </location>
</feature>
<reference evidence="2 3" key="1">
    <citation type="journal article" date="2019" name="New Phytol.">
        <title>Comparative genomics reveals unique wood-decay strategies and fruiting body development in the Schizophyllaceae.</title>
        <authorList>
            <person name="Almasi E."/>
            <person name="Sahu N."/>
            <person name="Krizsan K."/>
            <person name="Balint B."/>
            <person name="Kovacs G.M."/>
            <person name="Kiss B."/>
            <person name="Cseklye J."/>
            <person name="Drula E."/>
            <person name="Henrissat B."/>
            <person name="Nagy I."/>
            <person name="Chovatia M."/>
            <person name="Adam C."/>
            <person name="LaButti K."/>
            <person name="Lipzen A."/>
            <person name="Riley R."/>
            <person name="Grigoriev I.V."/>
            <person name="Nagy L.G."/>
        </authorList>
    </citation>
    <scope>NUCLEOTIDE SEQUENCE [LARGE SCALE GENOMIC DNA]</scope>
    <source>
        <strain evidence="2 3">NL-1724</strain>
    </source>
</reference>
<dbReference type="EMBL" id="VDMD01000005">
    <property type="protein sequence ID" value="TRM65606.1"/>
    <property type="molecule type" value="Genomic_DNA"/>
</dbReference>
<sequence>MEAARKADDASQGTTRAGDEKPTYAAMYSYLPEHIRIPEGTPLVPSMPVTSNEGTVGHIHWSEEMANHVLETEFGSVEEGKRYLRDISKDADVLGGYPDPKDPSVRRIPIPGQLYSMRLWTGHQERSRTVCWNIVSNDSGEPMRKPKNLEMYTVDPTGSIDHRCFSMEAAQDFDKPELLRSETWCYPDGTVIEFVVGRKSALRVRLPVRPHDGNPCSERYREHKILKIKEYLEDDGEE</sequence>